<dbReference type="PANTHER" id="PTHR43585:SF2">
    <property type="entry name" value="ATP-GRASP ENZYME FSQD"/>
    <property type="match status" value="1"/>
</dbReference>
<feature type="domain" description="ATP-grasp" evidence="5">
    <location>
        <begin position="112"/>
        <end position="311"/>
    </location>
</feature>
<dbReference type="PROSITE" id="PS50975">
    <property type="entry name" value="ATP_GRASP"/>
    <property type="match status" value="1"/>
</dbReference>
<dbReference type="Pfam" id="PF18603">
    <property type="entry name" value="LAL_C2"/>
    <property type="match status" value="1"/>
</dbReference>
<dbReference type="Pfam" id="PF13535">
    <property type="entry name" value="ATP-grasp_4"/>
    <property type="match status" value="1"/>
</dbReference>
<dbReference type="GO" id="GO:0005524">
    <property type="term" value="F:ATP binding"/>
    <property type="evidence" value="ECO:0007669"/>
    <property type="project" value="UniProtKB-UniRule"/>
</dbReference>
<keyword evidence="2 4" id="KW-0547">Nucleotide-binding</keyword>
<dbReference type="AlphaFoldDB" id="A0A8J3Z7J2"/>
<evidence type="ECO:0000313" key="6">
    <source>
        <dbReference type="EMBL" id="GIJ57783.1"/>
    </source>
</evidence>
<dbReference type="GO" id="GO:0046872">
    <property type="term" value="F:metal ion binding"/>
    <property type="evidence" value="ECO:0007669"/>
    <property type="project" value="InterPro"/>
</dbReference>
<dbReference type="EMBL" id="BOPG01000033">
    <property type="protein sequence ID" value="GIJ57783.1"/>
    <property type="molecule type" value="Genomic_DNA"/>
</dbReference>
<dbReference type="GO" id="GO:0016874">
    <property type="term" value="F:ligase activity"/>
    <property type="evidence" value="ECO:0007669"/>
    <property type="project" value="UniProtKB-KW"/>
</dbReference>
<dbReference type="Gene3D" id="3.30.470.20">
    <property type="entry name" value="ATP-grasp fold, B domain"/>
    <property type="match status" value="1"/>
</dbReference>
<dbReference type="InterPro" id="IPR052032">
    <property type="entry name" value="ATP-dep_AA_Ligase"/>
</dbReference>
<accession>A0A8J3Z7J2</accession>
<evidence type="ECO:0000259" key="5">
    <source>
        <dbReference type="PROSITE" id="PS50975"/>
    </source>
</evidence>
<sequence length="418" mass="43985">MDPVLIVLCAGRSEYREPMLARIAARYPLVLVSPDPPTWELPYVRDHVVVDQSDTAGYIAAAVAFADRYPVAGVFTYYEWCVEMAAVVGETLGVPHCAPAAAMRCRDKWETRTALRAAGVPSALSVLVDDVREASDAARAIGYPVVVKPRSLSASFGVSLVTGPDHLAAAFDRAGTSESNGPWEFRPGVLVEECLTGDEVSVDSAVAGGRVETAVYALKVLGYAPHFEELGHIVAAPELIVDDPALVHDIVAAAHHALGVDNAVTHTELRLTPGGPRIVEVNGRSGGDYISELGLLATGVDVGVATGDIAAGRPVTLDAGRPVTPGAARNRVAGVRFLYAEDAGTVDACEIDAAVAGAPWLERVVWLVKPGDHMSPTPGRRYFARAGFAVVTADSVAECAARMETVAAHTMIRTAVYA</sequence>
<evidence type="ECO:0000313" key="7">
    <source>
        <dbReference type="Proteomes" id="UP000612585"/>
    </source>
</evidence>
<comment type="caution">
    <text evidence="6">The sequence shown here is derived from an EMBL/GenBank/DDBJ whole genome shotgun (WGS) entry which is preliminary data.</text>
</comment>
<keyword evidence="3 4" id="KW-0067">ATP-binding</keyword>
<dbReference type="InterPro" id="IPR011761">
    <property type="entry name" value="ATP-grasp"/>
</dbReference>
<keyword evidence="7" id="KW-1185">Reference proteome</keyword>
<keyword evidence="1" id="KW-0436">Ligase</keyword>
<evidence type="ECO:0000256" key="4">
    <source>
        <dbReference type="PROSITE-ProRule" id="PRU00409"/>
    </source>
</evidence>
<reference evidence="6" key="1">
    <citation type="submission" date="2021-01" db="EMBL/GenBank/DDBJ databases">
        <title>Whole genome shotgun sequence of Virgisporangium aurantiacum NBRC 16421.</title>
        <authorList>
            <person name="Komaki H."/>
            <person name="Tamura T."/>
        </authorList>
    </citation>
    <scope>NUCLEOTIDE SEQUENCE</scope>
    <source>
        <strain evidence="6">NBRC 16421</strain>
    </source>
</reference>
<dbReference type="InterPro" id="IPR040570">
    <property type="entry name" value="LAL_C2"/>
</dbReference>
<dbReference type="RefSeq" id="WP_203997459.1">
    <property type="nucleotide sequence ID" value="NZ_BOPG01000033.1"/>
</dbReference>
<dbReference type="PANTHER" id="PTHR43585">
    <property type="entry name" value="FUMIPYRROLE BIOSYNTHESIS PROTEIN C"/>
    <property type="match status" value="1"/>
</dbReference>
<evidence type="ECO:0000256" key="2">
    <source>
        <dbReference type="ARBA" id="ARBA00022741"/>
    </source>
</evidence>
<evidence type="ECO:0000256" key="1">
    <source>
        <dbReference type="ARBA" id="ARBA00022598"/>
    </source>
</evidence>
<name>A0A8J3Z7J2_9ACTN</name>
<evidence type="ECO:0000256" key="3">
    <source>
        <dbReference type="ARBA" id="ARBA00022840"/>
    </source>
</evidence>
<dbReference type="SUPFAM" id="SSF56059">
    <property type="entry name" value="Glutathione synthetase ATP-binding domain-like"/>
    <property type="match status" value="1"/>
</dbReference>
<protein>
    <submittedName>
        <fullName evidence="6">Carboxylase</fullName>
    </submittedName>
</protein>
<organism evidence="6 7">
    <name type="scientific">Virgisporangium aurantiacum</name>
    <dbReference type="NCBI Taxonomy" id="175570"/>
    <lineage>
        <taxon>Bacteria</taxon>
        <taxon>Bacillati</taxon>
        <taxon>Actinomycetota</taxon>
        <taxon>Actinomycetes</taxon>
        <taxon>Micromonosporales</taxon>
        <taxon>Micromonosporaceae</taxon>
        <taxon>Virgisporangium</taxon>
    </lineage>
</organism>
<dbReference type="SMART" id="SM01209">
    <property type="entry name" value="GARS_A"/>
    <property type="match status" value="1"/>
</dbReference>
<dbReference type="Proteomes" id="UP000612585">
    <property type="component" value="Unassembled WGS sequence"/>
</dbReference>
<gene>
    <name evidence="6" type="ORF">Vau01_052990</name>
</gene>
<proteinExistence type="predicted"/>